<keyword evidence="1" id="KW-1133">Transmembrane helix</keyword>
<accession>A0A8J3VRQ8</accession>
<organism evidence="2 3">
    <name type="scientific">Rugosimonospora africana</name>
    <dbReference type="NCBI Taxonomy" id="556532"/>
    <lineage>
        <taxon>Bacteria</taxon>
        <taxon>Bacillati</taxon>
        <taxon>Actinomycetota</taxon>
        <taxon>Actinomycetes</taxon>
        <taxon>Micromonosporales</taxon>
        <taxon>Micromonosporaceae</taxon>
        <taxon>Rugosimonospora</taxon>
    </lineage>
</organism>
<dbReference type="SUPFAM" id="SSF52833">
    <property type="entry name" value="Thioredoxin-like"/>
    <property type="match status" value="1"/>
</dbReference>
<evidence type="ECO:0000313" key="3">
    <source>
        <dbReference type="Proteomes" id="UP000642748"/>
    </source>
</evidence>
<keyword evidence="1" id="KW-0812">Transmembrane</keyword>
<dbReference type="EMBL" id="BONZ01000036">
    <property type="protein sequence ID" value="GIH15643.1"/>
    <property type="molecule type" value="Genomic_DNA"/>
</dbReference>
<sequence>MTVFDAVAVIAGLLGLLNLLLMVGVIRRLRVQTETLARVQRRASGPSLTSGYRIQPFETRARDGEVLTADSLGADAVLGFFRPGCAPCEEALPKFVEYARSSPLGREALVAVVVGNDDEVAREVAALSPVARVVTEPLNGTVTEALSVDAFPTFIRVGAERRVAAVGYEPSAVMLEPAV</sequence>
<dbReference type="Proteomes" id="UP000642748">
    <property type="component" value="Unassembled WGS sequence"/>
</dbReference>
<feature type="transmembrane region" description="Helical" evidence="1">
    <location>
        <begin position="6"/>
        <end position="26"/>
    </location>
</feature>
<dbReference type="AlphaFoldDB" id="A0A8J3VRQ8"/>
<keyword evidence="1" id="KW-0472">Membrane</keyword>
<evidence type="ECO:0000313" key="2">
    <source>
        <dbReference type="EMBL" id="GIH15643.1"/>
    </source>
</evidence>
<gene>
    <name evidence="2" type="ORF">Raf01_38150</name>
</gene>
<keyword evidence="3" id="KW-1185">Reference proteome</keyword>
<dbReference type="RefSeq" id="WP_203919270.1">
    <property type="nucleotide sequence ID" value="NZ_BONZ01000036.1"/>
</dbReference>
<evidence type="ECO:0008006" key="4">
    <source>
        <dbReference type="Google" id="ProtNLM"/>
    </source>
</evidence>
<comment type="caution">
    <text evidence="2">The sequence shown here is derived from an EMBL/GenBank/DDBJ whole genome shotgun (WGS) entry which is preliminary data.</text>
</comment>
<reference evidence="2" key="1">
    <citation type="submission" date="2021-01" db="EMBL/GenBank/DDBJ databases">
        <title>Whole genome shotgun sequence of Rugosimonospora africana NBRC 104875.</title>
        <authorList>
            <person name="Komaki H."/>
            <person name="Tamura T."/>
        </authorList>
    </citation>
    <scope>NUCLEOTIDE SEQUENCE</scope>
    <source>
        <strain evidence="2">NBRC 104875</strain>
    </source>
</reference>
<evidence type="ECO:0000256" key="1">
    <source>
        <dbReference type="SAM" id="Phobius"/>
    </source>
</evidence>
<protein>
    <recommendedName>
        <fullName evidence="4">Thioredoxin domain-containing protein</fullName>
    </recommendedName>
</protein>
<proteinExistence type="predicted"/>
<dbReference type="Gene3D" id="3.40.30.10">
    <property type="entry name" value="Glutaredoxin"/>
    <property type="match status" value="1"/>
</dbReference>
<dbReference type="InterPro" id="IPR036249">
    <property type="entry name" value="Thioredoxin-like_sf"/>
</dbReference>
<name>A0A8J3VRQ8_9ACTN</name>